<dbReference type="SUPFAM" id="SSF81383">
    <property type="entry name" value="F-box domain"/>
    <property type="match status" value="1"/>
</dbReference>
<reference evidence="2 3" key="1">
    <citation type="submission" date="2016-11" db="EMBL/GenBank/DDBJ databases">
        <authorList>
            <consortium name="Urmite Genomes"/>
        </authorList>
    </citation>
    <scope>NUCLEOTIDE SEQUENCE [LARGE SCALE GENOMIC DNA]</scope>
    <source>
        <strain evidence="2 3">A11</strain>
    </source>
</reference>
<organism evidence="2 3">
    <name type="scientific">Cedratvirus A11</name>
    <dbReference type="NCBI Taxonomy" id="1903266"/>
    <lineage>
        <taxon>Viruses</taxon>
        <taxon>Pithoviruses</taxon>
        <taxon>Orthocedratvirinae</taxon>
        <taxon>Alphacedratvirus</taxon>
        <taxon>Alphacedratvirus aljazairmassiliense</taxon>
    </lineage>
</organism>
<accession>A0A1M7XUM3</accession>
<gene>
    <name evidence="2" type="ORF">BQ3484_318</name>
</gene>
<evidence type="ECO:0000313" key="3">
    <source>
        <dbReference type="Proteomes" id="UP000201465"/>
    </source>
</evidence>
<proteinExistence type="predicted"/>
<evidence type="ECO:0000313" key="2">
    <source>
        <dbReference type="EMBL" id="SHO33386.1"/>
    </source>
</evidence>
<protein>
    <submittedName>
        <fullName evidence="2">F-box domain</fullName>
    </submittedName>
</protein>
<keyword evidence="3" id="KW-1185">Reference proteome</keyword>
<dbReference type="Gene3D" id="1.20.1280.50">
    <property type="match status" value="1"/>
</dbReference>
<dbReference type="InterPro" id="IPR036047">
    <property type="entry name" value="F-box-like_dom_sf"/>
</dbReference>
<evidence type="ECO:0000259" key="1">
    <source>
        <dbReference type="PROSITE" id="PS50181"/>
    </source>
</evidence>
<dbReference type="SMART" id="SM00256">
    <property type="entry name" value="FBOX"/>
    <property type="match status" value="1"/>
</dbReference>
<dbReference type="PROSITE" id="PS50181">
    <property type="entry name" value="FBOX"/>
    <property type="match status" value="1"/>
</dbReference>
<dbReference type="RefSeq" id="YP_009329258.1">
    <property type="nucleotide sequence ID" value="NC_032108.1"/>
</dbReference>
<dbReference type="EMBL" id="LT671577">
    <property type="protein sequence ID" value="SHO33386.1"/>
    <property type="molecule type" value="Genomic_DNA"/>
</dbReference>
<feature type="domain" description="F-box" evidence="1">
    <location>
        <begin position="1"/>
        <end position="44"/>
    </location>
</feature>
<name>A0A1M7XUM3_9VIRU</name>
<dbReference type="GeneID" id="30523283"/>
<dbReference type="KEGG" id="vg:30523283"/>
<dbReference type="Proteomes" id="UP000201465">
    <property type="component" value="Segment"/>
</dbReference>
<sequence>MEKLPHEMWEHILSFSLLSDFASQSLVCRLFRCMLSQDNYWLRKEKKTFAQIKEEYARDRPARLLIKNLKSDTDLFTISCLSMNRRKLFLDLRKFLYRYFAREDYHGILQRVEDILHTCTAKEFTLSVQAKHTKDKTYFRLFLAYRARSGHRGRENTILEKRLQDKKQLLSFFRSCREIKKAGIKKMTCSSSALDLFLN</sequence>
<dbReference type="InterPro" id="IPR001810">
    <property type="entry name" value="F-box_dom"/>
</dbReference>